<dbReference type="EMBL" id="LNYY01000019">
    <property type="protein sequence ID" value="KTD67684.1"/>
    <property type="molecule type" value="Genomic_DNA"/>
</dbReference>
<feature type="compositionally biased region" description="Basic and acidic residues" evidence="1">
    <location>
        <begin position="1"/>
        <end position="15"/>
    </location>
</feature>
<proteinExistence type="predicted"/>
<feature type="compositionally biased region" description="Basic and acidic residues" evidence="1">
    <location>
        <begin position="38"/>
        <end position="49"/>
    </location>
</feature>
<reference evidence="3 4" key="1">
    <citation type="submission" date="2015-11" db="EMBL/GenBank/DDBJ databases">
        <title>Genomic analysis of 38 Legionella species identifies large and diverse effector repertoires.</title>
        <authorList>
            <person name="Burstein D."/>
            <person name="Amaro F."/>
            <person name="Zusman T."/>
            <person name="Lifshitz Z."/>
            <person name="Cohen O."/>
            <person name="Gilbert J.A."/>
            <person name="Pupko T."/>
            <person name="Shuman H.A."/>
            <person name="Segal G."/>
        </authorList>
    </citation>
    <scope>NUCLEOTIDE SEQUENCE [LARGE SCALE GENOMIC DNA]</scope>
    <source>
        <strain evidence="3 4">IMVS3376</strain>
    </source>
</reference>
<evidence type="ECO:0000256" key="2">
    <source>
        <dbReference type="SAM" id="Phobius"/>
    </source>
</evidence>
<sequence length="153" mass="16579">MQSKDDSSRSTESTKKTKSILSKPTESAKKTQKSVSWNDDKTEGKMDKGHLVIRESASLNKKTLDKQIVELQKNGYTEIEATAIVGKAQTPSGQVIITEPIFYASKEEIAEGKKLREENKVNPCSFFSPTTIGVGVGIALAVATVGIVAFSNK</sequence>
<evidence type="ECO:0000256" key="1">
    <source>
        <dbReference type="SAM" id="MobiDB-lite"/>
    </source>
</evidence>
<comment type="caution">
    <text evidence="3">The sequence shown here is derived from an EMBL/GenBank/DDBJ whole genome shotgun (WGS) entry which is preliminary data.</text>
</comment>
<keyword evidence="2" id="KW-0812">Transmembrane</keyword>
<accession>A0A0W0ZFD3</accession>
<feature type="transmembrane region" description="Helical" evidence="2">
    <location>
        <begin position="126"/>
        <end position="150"/>
    </location>
</feature>
<dbReference type="AlphaFoldDB" id="A0A0W0ZFD3"/>
<keyword evidence="4" id="KW-1185">Reference proteome</keyword>
<dbReference type="PATRIC" id="fig|947033.5.peg.899"/>
<dbReference type="Proteomes" id="UP000054926">
    <property type="component" value="Unassembled WGS sequence"/>
</dbReference>
<keyword evidence="2" id="KW-0472">Membrane</keyword>
<name>A0A0W0ZFD3_9GAMM</name>
<protein>
    <submittedName>
        <fullName evidence="3">Uncharacterized protein</fullName>
    </submittedName>
</protein>
<evidence type="ECO:0000313" key="4">
    <source>
        <dbReference type="Proteomes" id="UP000054926"/>
    </source>
</evidence>
<feature type="region of interest" description="Disordered" evidence="1">
    <location>
        <begin position="1"/>
        <end position="49"/>
    </location>
</feature>
<dbReference type="RefSeq" id="WP_237760418.1">
    <property type="nucleotide sequence ID" value="NZ_LNYY01000019.1"/>
</dbReference>
<gene>
    <name evidence="3" type="ORF">Lste_0842</name>
</gene>
<dbReference type="STRING" id="947033.Lste_0842"/>
<keyword evidence="2" id="KW-1133">Transmembrane helix</keyword>
<evidence type="ECO:0000313" key="3">
    <source>
        <dbReference type="EMBL" id="KTD67684.1"/>
    </source>
</evidence>
<organism evidence="3 4">
    <name type="scientific">Legionella steelei</name>
    <dbReference type="NCBI Taxonomy" id="947033"/>
    <lineage>
        <taxon>Bacteria</taxon>
        <taxon>Pseudomonadati</taxon>
        <taxon>Pseudomonadota</taxon>
        <taxon>Gammaproteobacteria</taxon>
        <taxon>Legionellales</taxon>
        <taxon>Legionellaceae</taxon>
        <taxon>Legionella</taxon>
    </lineage>
</organism>